<dbReference type="EMBL" id="JAINDJ010000002">
    <property type="protein sequence ID" value="KAG9458252.1"/>
    <property type="molecule type" value="Genomic_DNA"/>
</dbReference>
<organism evidence="1 2">
    <name type="scientific">Aristolochia fimbriata</name>
    <name type="common">White veined hardy Dutchman's pipe vine</name>
    <dbReference type="NCBI Taxonomy" id="158543"/>
    <lineage>
        <taxon>Eukaryota</taxon>
        <taxon>Viridiplantae</taxon>
        <taxon>Streptophyta</taxon>
        <taxon>Embryophyta</taxon>
        <taxon>Tracheophyta</taxon>
        <taxon>Spermatophyta</taxon>
        <taxon>Magnoliopsida</taxon>
        <taxon>Magnoliidae</taxon>
        <taxon>Piperales</taxon>
        <taxon>Aristolochiaceae</taxon>
        <taxon>Aristolochia</taxon>
    </lineage>
</organism>
<proteinExistence type="predicted"/>
<reference evidence="1 2" key="1">
    <citation type="submission" date="2021-07" db="EMBL/GenBank/DDBJ databases">
        <title>The Aristolochia fimbriata genome: insights into angiosperm evolution, floral development and chemical biosynthesis.</title>
        <authorList>
            <person name="Jiao Y."/>
        </authorList>
    </citation>
    <scope>NUCLEOTIDE SEQUENCE [LARGE SCALE GENOMIC DNA]</scope>
    <source>
        <strain evidence="1">IBCAS-2021</strain>
        <tissue evidence="1">Leaf</tissue>
    </source>
</reference>
<name>A0AAV7FES4_ARIFI</name>
<evidence type="ECO:0000313" key="1">
    <source>
        <dbReference type="EMBL" id="KAG9458252.1"/>
    </source>
</evidence>
<gene>
    <name evidence="1" type="ORF">H6P81_002760</name>
</gene>
<accession>A0AAV7FES4</accession>
<dbReference type="AlphaFoldDB" id="A0AAV7FES4"/>
<comment type="caution">
    <text evidence="1">The sequence shown here is derived from an EMBL/GenBank/DDBJ whole genome shotgun (WGS) entry which is preliminary data.</text>
</comment>
<evidence type="ECO:0000313" key="2">
    <source>
        <dbReference type="Proteomes" id="UP000825729"/>
    </source>
</evidence>
<sequence>MALMSMSCLQPVSNQEASYISPLEEGPTPELVAKDRENQQFREGVGHLEEQLSLREGCSVDSTVQFEEHISEMGLEPHIEVKKHTIKPGPSIRTPFIVTYKRPK</sequence>
<protein>
    <submittedName>
        <fullName evidence="1">Uncharacterized protein</fullName>
    </submittedName>
</protein>
<dbReference type="Proteomes" id="UP000825729">
    <property type="component" value="Unassembled WGS sequence"/>
</dbReference>
<keyword evidence="2" id="KW-1185">Reference proteome</keyword>